<accession>A0A644ZC63</accession>
<reference evidence="1" key="1">
    <citation type="submission" date="2019-08" db="EMBL/GenBank/DDBJ databases">
        <authorList>
            <person name="Kucharzyk K."/>
            <person name="Murdoch R.W."/>
            <person name="Higgins S."/>
            <person name="Loffler F."/>
        </authorList>
    </citation>
    <scope>NUCLEOTIDE SEQUENCE</scope>
</reference>
<dbReference type="InterPro" id="IPR001492">
    <property type="entry name" value="Flagellin"/>
</dbReference>
<gene>
    <name evidence="1" type="ORF">SDC9_82067</name>
</gene>
<dbReference type="SUPFAM" id="SSF64518">
    <property type="entry name" value="Phase 1 flagellin"/>
    <property type="match status" value="1"/>
</dbReference>
<evidence type="ECO:0008006" key="2">
    <source>
        <dbReference type="Google" id="ProtNLM"/>
    </source>
</evidence>
<dbReference type="Gene3D" id="1.20.1330.10">
    <property type="entry name" value="f41 fragment of flagellin, N-terminal domain"/>
    <property type="match status" value="1"/>
</dbReference>
<dbReference type="GO" id="GO:0009288">
    <property type="term" value="C:bacterial-type flagellum"/>
    <property type="evidence" value="ECO:0007669"/>
    <property type="project" value="InterPro"/>
</dbReference>
<dbReference type="PANTHER" id="PTHR42792">
    <property type="entry name" value="FLAGELLIN"/>
    <property type="match status" value="1"/>
</dbReference>
<dbReference type="GO" id="GO:0005198">
    <property type="term" value="F:structural molecule activity"/>
    <property type="evidence" value="ECO:0007669"/>
    <property type="project" value="InterPro"/>
</dbReference>
<comment type="caution">
    <text evidence="1">The sequence shown here is derived from an EMBL/GenBank/DDBJ whole genome shotgun (WGS) entry which is preliminary data.</text>
</comment>
<protein>
    <recommendedName>
        <fullName evidence="2">Flagellin N-terminal domain-containing protein</fullName>
    </recommendedName>
</protein>
<proteinExistence type="predicted"/>
<dbReference type="AlphaFoldDB" id="A0A644ZC63"/>
<dbReference type="EMBL" id="VSSQ01007296">
    <property type="protein sequence ID" value="MPM35474.1"/>
    <property type="molecule type" value="Genomic_DNA"/>
</dbReference>
<sequence length="345" mass="36807">MIRVTTNGTLRGYKSSLMRTSNAVNLARTKVLTQSNYTSYAEDPASATQAFKLRRSFSRTNAQLDSTKTLNSKFSAACDALKSVKSDLADGQAKISSLAGLNDANASGRQPLGEVLESSAESIVQIMNSQYGSSFIFGGKDSLDDAPFQMQTVGGKKVLTYRGVAVDDPANAAVLEAMTGETSYVDVGSGLTEVDGELISSSAFNGALSGISFIGYGVDEDGDPKNMVSIMQKLSDIFGRCDADTGAWASDQDQTDATRLTGKLTDSISEITNQWTALDGKTSYLTTSENRLTELADNLNEQILGIEQADLASAITDFSWAQYCYNAALKVGNSILSQSLIDYMN</sequence>
<dbReference type="PANTHER" id="PTHR42792:SF1">
    <property type="entry name" value="FLAGELLAR HOOK-ASSOCIATED PROTEIN 3"/>
    <property type="match status" value="1"/>
</dbReference>
<name>A0A644ZC63_9ZZZZ</name>
<organism evidence="1">
    <name type="scientific">bioreactor metagenome</name>
    <dbReference type="NCBI Taxonomy" id="1076179"/>
    <lineage>
        <taxon>unclassified sequences</taxon>
        <taxon>metagenomes</taxon>
        <taxon>ecological metagenomes</taxon>
    </lineage>
</organism>
<evidence type="ECO:0000313" key="1">
    <source>
        <dbReference type="EMBL" id="MPM35474.1"/>
    </source>
</evidence>